<name>A0A3N4I0D5_ASCIM</name>
<accession>A0A3N4I0D5</accession>
<gene>
    <name evidence="2" type="ORF">BJ508DRAFT_308360</name>
</gene>
<evidence type="ECO:0000313" key="3">
    <source>
        <dbReference type="Proteomes" id="UP000275078"/>
    </source>
</evidence>
<proteinExistence type="predicted"/>
<evidence type="ECO:0008006" key="4">
    <source>
        <dbReference type="Google" id="ProtNLM"/>
    </source>
</evidence>
<evidence type="ECO:0000256" key="1">
    <source>
        <dbReference type="SAM" id="MobiDB-lite"/>
    </source>
</evidence>
<keyword evidence="3" id="KW-1185">Reference proteome</keyword>
<protein>
    <recommendedName>
        <fullName evidence="4">F-box domain-containing protein</fullName>
    </recommendedName>
</protein>
<evidence type="ECO:0000313" key="2">
    <source>
        <dbReference type="EMBL" id="RPA79429.1"/>
    </source>
</evidence>
<feature type="region of interest" description="Disordered" evidence="1">
    <location>
        <begin position="211"/>
        <end position="231"/>
    </location>
</feature>
<feature type="compositionally biased region" description="Acidic residues" evidence="1">
    <location>
        <begin position="211"/>
        <end position="225"/>
    </location>
</feature>
<organism evidence="2 3">
    <name type="scientific">Ascobolus immersus RN42</name>
    <dbReference type="NCBI Taxonomy" id="1160509"/>
    <lineage>
        <taxon>Eukaryota</taxon>
        <taxon>Fungi</taxon>
        <taxon>Dikarya</taxon>
        <taxon>Ascomycota</taxon>
        <taxon>Pezizomycotina</taxon>
        <taxon>Pezizomycetes</taxon>
        <taxon>Pezizales</taxon>
        <taxon>Ascobolaceae</taxon>
        <taxon>Ascobolus</taxon>
    </lineage>
</organism>
<dbReference type="AlphaFoldDB" id="A0A3N4I0D5"/>
<reference evidence="2 3" key="1">
    <citation type="journal article" date="2018" name="Nat. Ecol. Evol.">
        <title>Pezizomycetes genomes reveal the molecular basis of ectomycorrhizal truffle lifestyle.</title>
        <authorList>
            <person name="Murat C."/>
            <person name="Payen T."/>
            <person name="Noel B."/>
            <person name="Kuo A."/>
            <person name="Morin E."/>
            <person name="Chen J."/>
            <person name="Kohler A."/>
            <person name="Krizsan K."/>
            <person name="Balestrini R."/>
            <person name="Da Silva C."/>
            <person name="Montanini B."/>
            <person name="Hainaut M."/>
            <person name="Levati E."/>
            <person name="Barry K.W."/>
            <person name="Belfiori B."/>
            <person name="Cichocki N."/>
            <person name="Clum A."/>
            <person name="Dockter R.B."/>
            <person name="Fauchery L."/>
            <person name="Guy J."/>
            <person name="Iotti M."/>
            <person name="Le Tacon F."/>
            <person name="Lindquist E.A."/>
            <person name="Lipzen A."/>
            <person name="Malagnac F."/>
            <person name="Mello A."/>
            <person name="Molinier V."/>
            <person name="Miyauchi S."/>
            <person name="Poulain J."/>
            <person name="Riccioni C."/>
            <person name="Rubini A."/>
            <person name="Sitrit Y."/>
            <person name="Splivallo R."/>
            <person name="Traeger S."/>
            <person name="Wang M."/>
            <person name="Zifcakova L."/>
            <person name="Wipf D."/>
            <person name="Zambonelli A."/>
            <person name="Paolocci F."/>
            <person name="Nowrousian M."/>
            <person name="Ottonello S."/>
            <person name="Baldrian P."/>
            <person name="Spatafora J.W."/>
            <person name="Henrissat B."/>
            <person name="Nagy L.G."/>
            <person name="Aury J.M."/>
            <person name="Wincker P."/>
            <person name="Grigoriev I.V."/>
            <person name="Bonfante P."/>
            <person name="Martin F.M."/>
        </authorList>
    </citation>
    <scope>NUCLEOTIDE SEQUENCE [LARGE SCALE GENOMIC DNA]</scope>
    <source>
        <strain evidence="2 3">RN42</strain>
    </source>
</reference>
<dbReference type="Proteomes" id="UP000275078">
    <property type="component" value="Unassembled WGS sequence"/>
</dbReference>
<dbReference type="EMBL" id="ML119699">
    <property type="protein sequence ID" value="RPA79429.1"/>
    <property type="molecule type" value="Genomic_DNA"/>
</dbReference>
<sequence length="231" mass="26217">MTIAFTVAGSSYKMRLLSESEVASSRFLDLPTEIRLETYQRCTVLTLLQLASTSSALHTEVNAYPAIIRASHGFRSLKTDKESSWSGLQIKHVGQFVGEFLGRDEKRLWSQGRTIPCPGCTTILHCYISSHNVGTDITLYYRCDCGWEGQSSFDIGKNSVLHDDEKEECECVHCLNERYEAAYHDGWSLSGSYSGESELEFEEVSCSEDEEYEGAYDEEYDEHVEEEYSKE</sequence>